<evidence type="ECO:0000256" key="1">
    <source>
        <dbReference type="SAM" id="MobiDB-lite"/>
    </source>
</evidence>
<feature type="compositionally biased region" description="Basic and acidic residues" evidence="1">
    <location>
        <begin position="134"/>
        <end position="154"/>
    </location>
</feature>
<organism evidence="2 3">
    <name type="scientific">Aulographum hederae CBS 113979</name>
    <dbReference type="NCBI Taxonomy" id="1176131"/>
    <lineage>
        <taxon>Eukaryota</taxon>
        <taxon>Fungi</taxon>
        <taxon>Dikarya</taxon>
        <taxon>Ascomycota</taxon>
        <taxon>Pezizomycotina</taxon>
        <taxon>Dothideomycetes</taxon>
        <taxon>Pleosporomycetidae</taxon>
        <taxon>Aulographales</taxon>
        <taxon>Aulographaceae</taxon>
    </lineage>
</organism>
<keyword evidence="3" id="KW-1185">Reference proteome</keyword>
<evidence type="ECO:0000313" key="3">
    <source>
        <dbReference type="Proteomes" id="UP000800041"/>
    </source>
</evidence>
<protein>
    <submittedName>
        <fullName evidence="2">Uncharacterized protein</fullName>
    </submittedName>
</protein>
<name>A0A6G1H260_9PEZI</name>
<reference evidence="2" key="1">
    <citation type="journal article" date="2020" name="Stud. Mycol.">
        <title>101 Dothideomycetes genomes: a test case for predicting lifestyles and emergence of pathogens.</title>
        <authorList>
            <person name="Haridas S."/>
            <person name="Albert R."/>
            <person name="Binder M."/>
            <person name="Bloem J."/>
            <person name="Labutti K."/>
            <person name="Salamov A."/>
            <person name="Andreopoulos B."/>
            <person name="Baker S."/>
            <person name="Barry K."/>
            <person name="Bills G."/>
            <person name="Bluhm B."/>
            <person name="Cannon C."/>
            <person name="Castanera R."/>
            <person name="Culley D."/>
            <person name="Daum C."/>
            <person name="Ezra D."/>
            <person name="Gonzalez J."/>
            <person name="Henrissat B."/>
            <person name="Kuo A."/>
            <person name="Liang C."/>
            <person name="Lipzen A."/>
            <person name="Lutzoni F."/>
            <person name="Magnuson J."/>
            <person name="Mondo S."/>
            <person name="Nolan M."/>
            <person name="Ohm R."/>
            <person name="Pangilinan J."/>
            <person name="Park H.-J."/>
            <person name="Ramirez L."/>
            <person name="Alfaro M."/>
            <person name="Sun H."/>
            <person name="Tritt A."/>
            <person name="Yoshinaga Y."/>
            <person name="Zwiers L.-H."/>
            <person name="Turgeon B."/>
            <person name="Goodwin S."/>
            <person name="Spatafora J."/>
            <person name="Crous P."/>
            <person name="Grigoriev I."/>
        </authorList>
    </citation>
    <scope>NUCLEOTIDE SEQUENCE</scope>
    <source>
        <strain evidence="2">CBS 113979</strain>
    </source>
</reference>
<sequence>MLGLRPRLLQGHRHAITPRIRSLPKRQVPPRHHQRSLFVPKRRVLLPMALLLKEPARNVMLGPQYASSPRERRNGEQQVDFPFLCPGCKVEFRSLAELYGHVELRACGQRLGGHPMKEFSKFLQGRCGESSKVTVRERRDSGTAGTWREDERADGTVQSD</sequence>
<accession>A0A6G1H260</accession>
<dbReference type="Proteomes" id="UP000800041">
    <property type="component" value="Unassembled WGS sequence"/>
</dbReference>
<dbReference type="AlphaFoldDB" id="A0A6G1H260"/>
<dbReference type="EMBL" id="ML977154">
    <property type="protein sequence ID" value="KAF1987100.1"/>
    <property type="molecule type" value="Genomic_DNA"/>
</dbReference>
<gene>
    <name evidence="2" type="ORF">K402DRAFT_453949</name>
</gene>
<evidence type="ECO:0000313" key="2">
    <source>
        <dbReference type="EMBL" id="KAF1987100.1"/>
    </source>
</evidence>
<proteinExistence type="predicted"/>
<feature type="region of interest" description="Disordered" evidence="1">
    <location>
        <begin position="133"/>
        <end position="160"/>
    </location>
</feature>